<keyword evidence="1" id="KW-1133">Transmembrane helix</keyword>
<dbReference type="AlphaFoldDB" id="A0A2T0QEN9"/>
<comment type="caution">
    <text evidence="3">The sequence shown here is derived from an EMBL/GenBank/DDBJ whole genome shotgun (WGS) entry which is preliminary data.</text>
</comment>
<dbReference type="Proteomes" id="UP000237846">
    <property type="component" value="Unassembled WGS sequence"/>
</dbReference>
<accession>A0A2T0QEN9</accession>
<feature type="domain" description="DUF1468" evidence="2">
    <location>
        <begin position="21"/>
        <end position="169"/>
    </location>
</feature>
<proteinExistence type="predicted"/>
<evidence type="ECO:0000256" key="1">
    <source>
        <dbReference type="SAM" id="Phobius"/>
    </source>
</evidence>
<dbReference type="EMBL" id="PVZC01000001">
    <property type="protein sequence ID" value="PRY02406.1"/>
    <property type="molecule type" value="Genomic_DNA"/>
</dbReference>
<organism evidence="3 4">
    <name type="scientific">Allonocardiopsis opalescens</name>
    <dbReference type="NCBI Taxonomy" id="1144618"/>
    <lineage>
        <taxon>Bacteria</taxon>
        <taxon>Bacillati</taxon>
        <taxon>Actinomycetota</taxon>
        <taxon>Actinomycetes</taxon>
        <taxon>Streptosporangiales</taxon>
        <taxon>Allonocardiopsis</taxon>
    </lineage>
</organism>
<keyword evidence="1" id="KW-0812">Transmembrane</keyword>
<keyword evidence="1" id="KW-0472">Membrane</keyword>
<dbReference type="RefSeq" id="WP_170140873.1">
    <property type="nucleotide sequence ID" value="NZ_PVZC01000001.1"/>
</dbReference>
<feature type="transmembrane region" description="Helical" evidence="1">
    <location>
        <begin position="142"/>
        <end position="160"/>
    </location>
</feature>
<keyword evidence="4" id="KW-1185">Reference proteome</keyword>
<evidence type="ECO:0000313" key="3">
    <source>
        <dbReference type="EMBL" id="PRY02406.1"/>
    </source>
</evidence>
<reference evidence="3 4" key="1">
    <citation type="submission" date="2018-03" db="EMBL/GenBank/DDBJ databases">
        <title>Genomic Encyclopedia of Archaeal and Bacterial Type Strains, Phase II (KMG-II): from individual species to whole genera.</title>
        <authorList>
            <person name="Goeker M."/>
        </authorList>
    </citation>
    <scope>NUCLEOTIDE SEQUENCE [LARGE SCALE GENOMIC DNA]</scope>
    <source>
        <strain evidence="3 4">DSM 45601</strain>
    </source>
</reference>
<feature type="transmembrane region" description="Helical" evidence="1">
    <location>
        <begin position="49"/>
        <end position="70"/>
    </location>
</feature>
<gene>
    <name evidence="3" type="ORF">CLV72_1011008</name>
</gene>
<feature type="transmembrane region" description="Helical" evidence="1">
    <location>
        <begin position="104"/>
        <end position="130"/>
    </location>
</feature>
<protein>
    <submittedName>
        <fullName evidence="3">Tripartite tricarboxylate transporter TctB family protein</fullName>
    </submittedName>
</protein>
<evidence type="ECO:0000259" key="2">
    <source>
        <dbReference type="Pfam" id="PF07331"/>
    </source>
</evidence>
<dbReference type="Pfam" id="PF07331">
    <property type="entry name" value="TctB"/>
    <property type="match status" value="1"/>
</dbReference>
<evidence type="ECO:0000313" key="4">
    <source>
        <dbReference type="Proteomes" id="UP000237846"/>
    </source>
</evidence>
<sequence>MPVEPDERSRTTALRSPDAVLGLSLIAISVVFLACTLPLSAAAAAWPRAVLALLLFLGAAITVRAVRAAAAGRPAAEPAAADAVPDEEEGASGEWSPAVLRRPALTMLIVIGYVALLDVIGFFPATVLYLVGHLWFGGSRDLRVVAGVTAGLCGLVYLLFVHELSVPLPTGLFG</sequence>
<name>A0A2T0QEN9_9ACTN</name>
<dbReference type="InterPro" id="IPR009936">
    <property type="entry name" value="DUF1468"/>
</dbReference>
<feature type="transmembrane region" description="Helical" evidence="1">
    <location>
        <begin position="20"/>
        <end position="42"/>
    </location>
</feature>